<dbReference type="GO" id="GO:0010569">
    <property type="term" value="P:regulation of double-strand break repair via homologous recombination"/>
    <property type="evidence" value="ECO:0007669"/>
    <property type="project" value="TreeGrafter"/>
</dbReference>
<feature type="region of interest" description="Disordered" evidence="1">
    <location>
        <begin position="267"/>
        <end position="320"/>
    </location>
</feature>
<dbReference type="InterPro" id="IPR053944">
    <property type="entry name" value="SHLD2_OB2"/>
</dbReference>
<dbReference type="GO" id="GO:0005634">
    <property type="term" value="C:nucleus"/>
    <property type="evidence" value="ECO:0007669"/>
    <property type="project" value="TreeGrafter"/>
</dbReference>
<feature type="compositionally biased region" description="Low complexity" evidence="1">
    <location>
        <begin position="291"/>
        <end position="302"/>
    </location>
</feature>
<evidence type="ECO:0000259" key="4">
    <source>
        <dbReference type="Pfam" id="PF22779"/>
    </source>
</evidence>
<dbReference type="InterPro" id="IPR049507">
    <property type="entry name" value="SHLD2_OB1"/>
</dbReference>
<dbReference type="InterPro" id="IPR029715">
    <property type="entry name" value="FAM35A"/>
</dbReference>
<dbReference type="GO" id="GO:0035861">
    <property type="term" value="C:site of double-strand break"/>
    <property type="evidence" value="ECO:0007669"/>
    <property type="project" value="TreeGrafter"/>
</dbReference>
<dbReference type="Pfam" id="PF21669">
    <property type="entry name" value="SHLD2_OB1"/>
    <property type="match status" value="1"/>
</dbReference>
<comment type="caution">
    <text evidence="5">The sequence shown here is derived from an EMBL/GenBank/DDBJ whole genome shotgun (WGS) entry which is preliminary data.</text>
</comment>
<name>A0AAV7QWD0_PLEWA</name>
<dbReference type="PANTHER" id="PTHR14495:SF2">
    <property type="entry name" value="SHIELDIN COMPLEX SUBUNIT 2"/>
    <property type="match status" value="1"/>
</dbReference>
<dbReference type="Pfam" id="PF15793">
    <property type="entry name" value="SHLD2_C"/>
    <property type="match status" value="1"/>
</dbReference>
<dbReference type="EMBL" id="JANPWB010000010">
    <property type="protein sequence ID" value="KAJ1143782.1"/>
    <property type="molecule type" value="Genomic_DNA"/>
</dbReference>
<feature type="region of interest" description="Disordered" evidence="1">
    <location>
        <begin position="354"/>
        <end position="373"/>
    </location>
</feature>
<evidence type="ECO:0000259" key="3">
    <source>
        <dbReference type="Pfam" id="PF21669"/>
    </source>
</evidence>
<dbReference type="Proteomes" id="UP001066276">
    <property type="component" value="Chromosome 6"/>
</dbReference>
<feature type="domain" description="Shieldin complex subunit 2 second OB fold" evidence="4">
    <location>
        <begin position="588"/>
        <end position="669"/>
    </location>
</feature>
<reference evidence="5" key="1">
    <citation type="journal article" date="2022" name="bioRxiv">
        <title>Sequencing and chromosome-scale assembly of the giantPleurodeles waltlgenome.</title>
        <authorList>
            <person name="Brown T."/>
            <person name="Elewa A."/>
            <person name="Iarovenko S."/>
            <person name="Subramanian E."/>
            <person name="Araus A.J."/>
            <person name="Petzold A."/>
            <person name="Susuki M."/>
            <person name="Suzuki K.-i.T."/>
            <person name="Hayashi T."/>
            <person name="Toyoda A."/>
            <person name="Oliveira C."/>
            <person name="Osipova E."/>
            <person name="Leigh N.D."/>
            <person name="Simon A."/>
            <person name="Yun M.H."/>
        </authorList>
    </citation>
    <scope>NUCLEOTIDE SEQUENCE</scope>
    <source>
        <strain evidence="5">20211129_DDA</strain>
        <tissue evidence="5">Liver</tissue>
    </source>
</reference>
<keyword evidence="6" id="KW-1185">Reference proteome</keyword>
<gene>
    <name evidence="5" type="ORF">NDU88_010086</name>
</gene>
<feature type="compositionally biased region" description="Basic and acidic residues" evidence="1">
    <location>
        <begin position="267"/>
        <end position="277"/>
    </location>
</feature>
<evidence type="ECO:0000313" key="6">
    <source>
        <dbReference type="Proteomes" id="UP001066276"/>
    </source>
</evidence>
<organism evidence="5 6">
    <name type="scientific">Pleurodeles waltl</name>
    <name type="common">Iberian ribbed newt</name>
    <dbReference type="NCBI Taxonomy" id="8319"/>
    <lineage>
        <taxon>Eukaryota</taxon>
        <taxon>Metazoa</taxon>
        <taxon>Chordata</taxon>
        <taxon>Craniata</taxon>
        <taxon>Vertebrata</taxon>
        <taxon>Euteleostomi</taxon>
        <taxon>Amphibia</taxon>
        <taxon>Batrachia</taxon>
        <taxon>Caudata</taxon>
        <taxon>Salamandroidea</taxon>
        <taxon>Salamandridae</taxon>
        <taxon>Pleurodelinae</taxon>
        <taxon>Pleurodeles</taxon>
    </lineage>
</organism>
<dbReference type="Pfam" id="PF22779">
    <property type="entry name" value="OB_SHLD2_2nd"/>
    <property type="match status" value="1"/>
</dbReference>
<proteinExistence type="predicted"/>
<sequence>MFSPNTIHIPKRMAQHSKIHIFLGAPVIQDSLESSEELYPSELYPSRGSGEVWKETHCFYDNSVLCLPNGSTKCTKREGDSAHPSGVPVETKDEPIVTNITEHQSLPERLNTESCSHSNASQGTRSIVVSDIHLIKDISPLLLNSNVVSTDDGFRNTSKDGVYDITEKAAVHSNDISSLVSSTESICIEPVAMDHEPTCSPPHNHLHQSLSQYLDECFPSRQGATLSTDASFPDLSTETEFLSIVTASEVAVQAKRQFLEHNELKEMKAKEGAKEAEESSEEWETSFFQLSQTSETSTAASTVGHGTGDETGSSLDLFNPESAETFNSSDIFQISKGLYLPEKCSPKFLNKAAKEPQSDIHPMSPLSGGITPKRIRTKENVPGLPKKALESQQVTKKAKWFSSSISQDFNIDRNKSPVACEPSKRTMLLKDCSSKSQSYNILVAVVHPCHIKEVQCKSGPMTGSRVPLATIVVLDQSEVERKVVLWRAAAFWTLAVFPGDVILITDVTVCEDSWNRETILQSTTGSRLLNFGSCSALHPAECSHIVDVTSFLGLLAHLSSRHTYLTDLPPRKPQNLDCIQHVRYDQLQPDTLVHSLLKIVGITIITESLYLYKGQTQKKIILTVEQVKGKHGTLVLWGAGTLWLPQIQRKKEHIWEFRNLFARRNTFSGGIELHTTPWSSCECLFEDDRRALDFKAKYQNDEFAPPNIGDISSLLTEKYSGVVQVKAHISELKFSLDTLQIKDLILDSRTPLENIVASLPLITYSGCGKCGCELKTDENMVYQQCYRCLPFNKVHMFYRPALITAYDGECEIRVHVLPEMVEKIFLHIPPDLLNRSVVSSSDVTYGMVVADLCYSLLADPGDSYRLKLRSLFELDDNSMPLQQDFHLLDLIPDL</sequence>
<feature type="domain" description="Shieldin complex subunit 2 C-terminal" evidence="2">
    <location>
        <begin position="726"/>
        <end position="890"/>
    </location>
</feature>
<dbReference type="InterPro" id="IPR031589">
    <property type="entry name" value="SHLD2_C"/>
</dbReference>
<evidence type="ECO:0000256" key="1">
    <source>
        <dbReference type="SAM" id="MobiDB-lite"/>
    </source>
</evidence>
<accession>A0AAV7QWD0</accession>
<dbReference type="AlphaFoldDB" id="A0AAV7QWD0"/>
<evidence type="ECO:0000259" key="2">
    <source>
        <dbReference type="Pfam" id="PF15793"/>
    </source>
</evidence>
<dbReference type="PANTHER" id="PTHR14495">
    <property type="entry name" value="SHIELDIN COMPLEX SUBUNIT 2"/>
    <property type="match status" value="1"/>
</dbReference>
<feature type="domain" description="Shieldin complex subunit 2 first OB fold" evidence="3">
    <location>
        <begin position="423"/>
        <end position="555"/>
    </location>
</feature>
<evidence type="ECO:0000313" key="5">
    <source>
        <dbReference type="EMBL" id="KAJ1143782.1"/>
    </source>
</evidence>
<evidence type="ECO:0008006" key="7">
    <source>
        <dbReference type="Google" id="ProtNLM"/>
    </source>
</evidence>
<protein>
    <recommendedName>
        <fullName evidence="7">Shieldin complex subunit 2</fullName>
    </recommendedName>
</protein>
<feature type="compositionally biased region" description="Polar residues" evidence="1">
    <location>
        <begin position="310"/>
        <end position="320"/>
    </location>
</feature>